<sequence length="231" mass="24019">MAPSGAPSNVPATTVHCLLYVFILLGTAVLAIGFRAAVQAALVGLVGGLRRWEAADGVAEHELRGALDALARAEYLAPAGLGLLGVAGALHGEAVAAARGALWLRAARACERLRELVGEMQEVVGDLEALRRGLGEGPAPPSPPRASALACAPAARAALRDAGRALRSELALRRSLLDALAELERSSSEDERQRLFIAWTERAYAPLEDGCRLLALRRGASAALEGIAAGR</sequence>
<feature type="transmembrane region" description="Helical" evidence="1">
    <location>
        <begin position="20"/>
        <end position="46"/>
    </location>
</feature>
<organism evidence="2 3">
    <name type="scientific">Prorocentrum cordatum</name>
    <dbReference type="NCBI Taxonomy" id="2364126"/>
    <lineage>
        <taxon>Eukaryota</taxon>
        <taxon>Sar</taxon>
        <taxon>Alveolata</taxon>
        <taxon>Dinophyceae</taxon>
        <taxon>Prorocentrales</taxon>
        <taxon>Prorocentraceae</taxon>
        <taxon>Prorocentrum</taxon>
    </lineage>
</organism>
<gene>
    <name evidence="2" type="ORF">PCOR1329_LOCUS49212</name>
</gene>
<accession>A0ABN9ULY7</accession>
<dbReference type="EMBL" id="CAUYUJ010015952">
    <property type="protein sequence ID" value="CAK0860157.1"/>
    <property type="molecule type" value="Genomic_DNA"/>
</dbReference>
<keyword evidence="1" id="KW-0812">Transmembrane</keyword>
<keyword evidence="1" id="KW-0472">Membrane</keyword>
<evidence type="ECO:0000313" key="3">
    <source>
        <dbReference type="Proteomes" id="UP001189429"/>
    </source>
</evidence>
<keyword evidence="3" id="KW-1185">Reference proteome</keyword>
<protein>
    <submittedName>
        <fullName evidence="2">Uncharacterized protein</fullName>
    </submittedName>
</protein>
<reference evidence="2" key="1">
    <citation type="submission" date="2023-10" db="EMBL/GenBank/DDBJ databases">
        <authorList>
            <person name="Chen Y."/>
            <person name="Shah S."/>
            <person name="Dougan E. K."/>
            <person name="Thang M."/>
            <person name="Chan C."/>
        </authorList>
    </citation>
    <scope>NUCLEOTIDE SEQUENCE [LARGE SCALE GENOMIC DNA]</scope>
</reference>
<evidence type="ECO:0000313" key="2">
    <source>
        <dbReference type="EMBL" id="CAK0860157.1"/>
    </source>
</evidence>
<dbReference type="Proteomes" id="UP001189429">
    <property type="component" value="Unassembled WGS sequence"/>
</dbReference>
<comment type="caution">
    <text evidence="2">The sequence shown here is derived from an EMBL/GenBank/DDBJ whole genome shotgun (WGS) entry which is preliminary data.</text>
</comment>
<keyword evidence="1" id="KW-1133">Transmembrane helix</keyword>
<name>A0ABN9ULY7_9DINO</name>
<evidence type="ECO:0000256" key="1">
    <source>
        <dbReference type="SAM" id="Phobius"/>
    </source>
</evidence>
<proteinExistence type="predicted"/>